<reference evidence="5 8" key="3">
    <citation type="submission" date="2014-08" db="EMBL/GenBank/DDBJ databases">
        <title>First Complete Genome Sequence of the Shellfish Pathogen Vibrio tubiashii.</title>
        <authorList>
            <person name="Richards G.P."/>
            <person name="Needleman D.S."/>
            <person name="Watson M.A."/>
            <person name="Bono J.L."/>
        </authorList>
    </citation>
    <scope>NUCLEOTIDE SEQUENCE [LARGE SCALE GENOMIC DNA]</scope>
    <source>
        <strain evidence="5 8">ATCC 19109</strain>
    </source>
</reference>
<proteinExistence type="predicted"/>
<dbReference type="InterPro" id="IPR036388">
    <property type="entry name" value="WH-like_DNA-bd_sf"/>
</dbReference>
<dbReference type="InterPro" id="IPR036390">
    <property type="entry name" value="WH_DNA-bd_sf"/>
</dbReference>
<dbReference type="STRING" id="1051646.IX91_23340"/>
<dbReference type="PANTHER" id="PTHR42756">
    <property type="entry name" value="TRANSCRIPTIONAL REGULATOR, MARR"/>
    <property type="match status" value="1"/>
</dbReference>
<dbReference type="PATRIC" id="fig|1051646.9.peg.4596"/>
<evidence type="ECO:0000313" key="5">
    <source>
        <dbReference type="EMBL" id="AIW17018.1"/>
    </source>
</evidence>
<feature type="domain" description="HTH marR-type" evidence="4">
    <location>
        <begin position="8"/>
        <end position="140"/>
    </location>
</feature>
<dbReference type="EMBL" id="AFWI01000186">
    <property type="protein sequence ID" value="EGU49567.1"/>
    <property type="molecule type" value="Genomic_DNA"/>
</dbReference>
<protein>
    <submittedName>
        <fullName evidence="5">MarR family transcriptional regulator</fullName>
    </submittedName>
</protein>
<keyword evidence="7" id="KW-1185">Reference proteome</keyword>
<sequence length="148" mass="17183">MITLNKPKRPVSGLIAMLYRQELKYVSHLLEKCDVSFSQLPFVTCLYKNPGITQEALSRKVEVDKAMCSRVLKQLEQKGLVARKISPQDARAKLIYPTDQLIAKKRDLLRIIKEWNDILTQGLTNEEIETVKRVNQKMIENVQRKFVQ</sequence>
<dbReference type="EMBL" id="CP009355">
    <property type="protein sequence ID" value="AIW17018.1"/>
    <property type="molecule type" value="Genomic_DNA"/>
</dbReference>
<evidence type="ECO:0000256" key="3">
    <source>
        <dbReference type="ARBA" id="ARBA00023163"/>
    </source>
</evidence>
<keyword evidence="3" id="KW-0804">Transcription</keyword>
<evidence type="ECO:0000256" key="1">
    <source>
        <dbReference type="ARBA" id="ARBA00023015"/>
    </source>
</evidence>
<dbReference type="GO" id="GO:0003677">
    <property type="term" value="F:DNA binding"/>
    <property type="evidence" value="ECO:0007669"/>
    <property type="project" value="UniProtKB-KW"/>
</dbReference>
<evidence type="ECO:0000313" key="8">
    <source>
        <dbReference type="Proteomes" id="UP000030071"/>
    </source>
</evidence>
<evidence type="ECO:0000313" key="7">
    <source>
        <dbReference type="Proteomes" id="UP000003836"/>
    </source>
</evidence>
<reference evidence="6 7" key="2">
    <citation type="journal article" date="2012" name="Int. J. Syst. Evol. Microbiol.">
        <title>Vibrio caribbeanicus sp. nov., isolated from the marine sponge Scleritoderma cyanea.</title>
        <authorList>
            <person name="Hoffmann M."/>
            <person name="Monday S.R."/>
            <person name="Allard M.W."/>
            <person name="Strain E.A."/>
            <person name="Whittaker P."/>
            <person name="Naum M."/>
            <person name="McCarthy P.J."/>
            <person name="Lopez J.V."/>
            <person name="Fischer M."/>
            <person name="Brown E.W."/>
        </authorList>
    </citation>
    <scope>NUCLEOTIDE SEQUENCE [LARGE SCALE GENOMIC DNA]</scope>
    <source>
        <strain evidence="6 7">ATCC 19109</strain>
    </source>
</reference>
<dbReference type="Proteomes" id="UP000030071">
    <property type="component" value="Chromosome 2"/>
</dbReference>
<dbReference type="Proteomes" id="UP000003836">
    <property type="component" value="Unassembled WGS sequence"/>
</dbReference>
<evidence type="ECO:0000313" key="6">
    <source>
        <dbReference type="EMBL" id="EGU49567.1"/>
    </source>
</evidence>
<dbReference type="GO" id="GO:0003700">
    <property type="term" value="F:DNA-binding transcription factor activity"/>
    <property type="evidence" value="ECO:0007669"/>
    <property type="project" value="InterPro"/>
</dbReference>
<gene>
    <name evidence="5" type="ORF">IX91_23340</name>
    <name evidence="6" type="ORF">VITU9109_13447</name>
</gene>
<organism evidence="5 8">
    <name type="scientific">Vibrio tubiashii ATCC 19109</name>
    <dbReference type="NCBI Taxonomy" id="1051646"/>
    <lineage>
        <taxon>Bacteria</taxon>
        <taxon>Pseudomonadati</taxon>
        <taxon>Pseudomonadota</taxon>
        <taxon>Gammaproteobacteria</taxon>
        <taxon>Vibrionales</taxon>
        <taxon>Vibrionaceae</taxon>
        <taxon>Vibrio</taxon>
        <taxon>Vibrio oreintalis group</taxon>
    </lineage>
</organism>
<keyword evidence="1" id="KW-0805">Transcription regulation</keyword>
<dbReference type="AlphaFoldDB" id="F9TAZ0"/>
<dbReference type="eggNOG" id="COG1846">
    <property type="taxonomic scope" value="Bacteria"/>
</dbReference>
<dbReference type="PROSITE" id="PS50995">
    <property type="entry name" value="HTH_MARR_2"/>
    <property type="match status" value="1"/>
</dbReference>
<dbReference type="SUPFAM" id="SSF46785">
    <property type="entry name" value="Winged helix' DNA-binding domain"/>
    <property type="match status" value="1"/>
</dbReference>
<dbReference type="PRINTS" id="PR00598">
    <property type="entry name" value="HTHMARR"/>
</dbReference>
<evidence type="ECO:0000259" key="4">
    <source>
        <dbReference type="PROSITE" id="PS50995"/>
    </source>
</evidence>
<evidence type="ECO:0000256" key="2">
    <source>
        <dbReference type="ARBA" id="ARBA00023125"/>
    </source>
</evidence>
<dbReference type="KEGG" id="vtu:IX91_23340"/>
<dbReference type="SMART" id="SM00347">
    <property type="entry name" value="HTH_MARR"/>
    <property type="match status" value="1"/>
</dbReference>
<dbReference type="Gene3D" id="1.10.10.10">
    <property type="entry name" value="Winged helix-like DNA-binding domain superfamily/Winged helix DNA-binding domain"/>
    <property type="match status" value="1"/>
</dbReference>
<accession>F9TAZ0</accession>
<dbReference type="Pfam" id="PF01047">
    <property type="entry name" value="MarR"/>
    <property type="match status" value="1"/>
</dbReference>
<name>F9TAZ0_9VIBR</name>
<reference evidence="6" key="1">
    <citation type="submission" date="2011-08" db="EMBL/GenBank/DDBJ databases">
        <authorList>
            <person name="Hoffman M."/>
            <person name="Strain E.A."/>
            <person name="Brown E."/>
            <person name="Allard M.W."/>
        </authorList>
    </citation>
    <scope>NUCLEOTIDE SEQUENCE</scope>
    <source>
        <strain evidence="6">ATCC 19109</strain>
    </source>
</reference>
<dbReference type="PANTHER" id="PTHR42756:SF1">
    <property type="entry name" value="TRANSCRIPTIONAL REPRESSOR OF EMRAB OPERON"/>
    <property type="match status" value="1"/>
</dbReference>
<dbReference type="HOGENOM" id="CLU_083287_18_0_6"/>
<dbReference type="InterPro" id="IPR000835">
    <property type="entry name" value="HTH_MarR-typ"/>
</dbReference>
<keyword evidence="2" id="KW-0238">DNA-binding</keyword>